<accession>A0A9W4TTB3</accession>
<feature type="transmembrane region" description="Helical" evidence="6">
    <location>
        <begin position="177"/>
        <end position="195"/>
    </location>
</feature>
<evidence type="ECO:0000256" key="5">
    <source>
        <dbReference type="ARBA" id="ARBA00023136"/>
    </source>
</evidence>
<feature type="transmembrane region" description="Helical" evidence="6">
    <location>
        <begin position="239"/>
        <end position="255"/>
    </location>
</feature>
<evidence type="ECO:0000256" key="4">
    <source>
        <dbReference type="ARBA" id="ARBA00022989"/>
    </source>
</evidence>
<proteinExistence type="inferred from homology"/>
<keyword evidence="9" id="KW-1185">Reference proteome</keyword>
<dbReference type="PANTHER" id="PTHR10165:SF35">
    <property type="entry name" value="RE23632P"/>
    <property type="match status" value="1"/>
</dbReference>
<feature type="transmembrane region" description="Helical" evidence="6">
    <location>
        <begin position="101"/>
        <end position="122"/>
    </location>
</feature>
<reference evidence="8" key="1">
    <citation type="submission" date="2022-12" db="EMBL/GenBank/DDBJ databases">
        <authorList>
            <person name="Brejova B."/>
        </authorList>
    </citation>
    <scope>NUCLEOTIDE SEQUENCE</scope>
</reference>
<protein>
    <recommendedName>
        <fullName evidence="7">Phosphatidic acid phosphatase type 2/haloperoxidase domain-containing protein</fullName>
    </recommendedName>
</protein>
<gene>
    <name evidence="8" type="ORF">CANVERA_P1787</name>
</gene>
<feature type="domain" description="Phosphatidic acid phosphatase type 2/haloperoxidase" evidence="7">
    <location>
        <begin position="109"/>
        <end position="254"/>
    </location>
</feature>
<evidence type="ECO:0000256" key="1">
    <source>
        <dbReference type="ARBA" id="ARBA00004141"/>
    </source>
</evidence>
<sequence length="281" mass="32056">MTFITPTSIINYVKSQSFQYFIPDWLLATFLICFFFIVEHSPPFQRQFSITNLKISHPFSIDETITGPECIIISTFIPLAIITLVILVKNYKNKYQSSHQALHILQISILSLLISLSLSGVITDILKNWIARHRPDFLSRCVPKIDTPRDILVGIDVCTNPYGDRVLMDGMRSTPSGHSSISFAGLGFLSIWLSGQFKLFKKGDTHYLYKYILVSFPIGFASFIALSRTQDYRHHFEDIIIGTILGCIFAFWSYNHYFNDLTSEKCETVIENGGDDNFLPL</sequence>
<comment type="subcellular location">
    <subcellularLocation>
        <location evidence="1">Membrane</location>
        <topology evidence="1">Multi-pass membrane protein</topology>
    </subcellularLocation>
</comment>
<dbReference type="SUPFAM" id="SSF48317">
    <property type="entry name" value="Acid phosphatase/Vanadium-dependent haloperoxidase"/>
    <property type="match status" value="1"/>
</dbReference>
<feature type="transmembrane region" description="Helical" evidence="6">
    <location>
        <begin position="20"/>
        <end position="38"/>
    </location>
</feature>
<dbReference type="GO" id="GO:0016020">
    <property type="term" value="C:membrane"/>
    <property type="evidence" value="ECO:0007669"/>
    <property type="project" value="UniProtKB-SubCell"/>
</dbReference>
<dbReference type="InterPro" id="IPR043216">
    <property type="entry name" value="PAP-like"/>
</dbReference>
<feature type="transmembrane region" description="Helical" evidence="6">
    <location>
        <begin position="207"/>
        <end position="227"/>
    </location>
</feature>
<keyword evidence="4 6" id="KW-1133">Transmembrane helix</keyword>
<dbReference type="GO" id="GO:0006644">
    <property type="term" value="P:phospholipid metabolic process"/>
    <property type="evidence" value="ECO:0007669"/>
    <property type="project" value="InterPro"/>
</dbReference>
<dbReference type="InterPro" id="IPR000326">
    <property type="entry name" value="PAP2/HPO"/>
</dbReference>
<dbReference type="PANTHER" id="PTHR10165">
    <property type="entry name" value="LIPID PHOSPHATE PHOSPHATASE"/>
    <property type="match status" value="1"/>
</dbReference>
<evidence type="ECO:0000256" key="2">
    <source>
        <dbReference type="ARBA" id="ARBA00008816"/>
    </source>
</evidence>
<keyword evidence="3 6" id="KW-0812">Transmembrane</keyword>
<feature type="transmembrane region" description="Helical" evidence="6">
    <location>
        <begin position="71"/>
        <end position="89"/>
    </location>
</feature>
<dbReference type="CDD" id="cd03390">
    <property type="entry name" value="PAP2_containing_1_like"/>
    <property type="match status" value="1"/>
</dbReference>
<dbReference type="GO" id="GO:0008195">
    <property type="term" value="F:phosphatidate phosphatase activity"/>
    <property type="evidence" value="ECO:0007669"/>
    <property type="project" value="TreeGrafter"/>
</dbReference>
<evidence type="ECO:0000313" key="8">
    <source>
        <dbReference type="EMBL" id="CAI5757270.1"/>
    </source>
</evidence>
<dbReference type="SMART" id="SM00014">
    <property type="entry name" value="acidPPc"/>
    <property type="match status" value="1"/>
</dbReference>
<keyword evidence="5 6" id="KW-0472">Membrane</keyword>
<organism evidence="8 9">
    <name type="scientific">Candida verbasci</name>
    <dbReference type="NCBI Taxonomy" id="1227364"/>
    <lineage>
        <taxon>Eukaryota</taxon>
        <taxon>Fungi</taxon>
        <taxon>Dikarya</taxon>
        <taxon>Ascomycota</taxon>
        <taxon>Saccharomycotina</taxon>
        <taxon>Pichiomycetes</taxon>
        <taxon>Debaryomycetaceae</taxon>
        <taxon>Candida/Lodderomyces clade</taxon>
        <taxon>Candida</taxon>
    </lineage>
</organism>
<name>A0A9W4TTB3_9ASCO</name>
<dbReference type="AlphaFoldDB" id="A0A9W4TTB3"/>
<comment type="similarity">
    <text evidence="2">Belongs to the PA-phosphatase related phosphoesterase family.</text>
</comment>
<evidence type="ECO:0000256" key="6">
    <source>
        <dbReference type="SAM" id="Phobius"/>
    </source>
</evidence>
<dbReference type="OrthoDB" id="10030083at2759"/>
<evidence type="ECO:0000313" key="9">
    <source>
        <dbReference type="Proteomes" id="UP001152885"/>
    </source>
</evidence>
<dbReference type="InterPro" id="IPR036938">
    <property type="entry name" value="PAP2/HPO_sf"/>
</dbReference>
<dbReference type="Pfam" id="PF01569">
    <property type="entry name" value="PAP2"/>
    <property type="match status" value="1"/>
</dbReference>
<evidence type="ECO:0000259" key="7">
    <source>
        <dbReference type="SMART" id="SM00014"/>
    </source>
</evidence>
<dbReference type="Proteomes" id="UP001152885">
    <property type="component" value="Unassembled WGS sequence"/>
</dbReference>
<dbReference type="Gene3D" id="1.20.144.10">
    <property type="entry name" value="Phosphatidic acid phosphatase type 2/haloperoxidase"/>
    <property type="match status" value="1"/>
</dbReference>
<evidence type="ECO:0000256" key="3">
    <source>
        <dbReference type="ARBA" id="ARBA00022692"/>
    </source>
</evidence>
<dbReference type="EMBL" id="CANTUO010000001">
    <property type="protein sequence ID" value="CAI5757270.1"/>
    <property type="molecule type" value="Genomic_DNA"/>
</dbReference>
<dbReference type="GO" id="GO:0046839">
    <property type="term" value="P:phospholipid dephosphorylation"/>
    <property type="evidence" value="ECO:0007669"/>
    <property type="project" value="TreeGrafter"/>
</dbReference>
<comment type="caution">
    <text evidence="8">The sequence shown here is derived from an EMBL/GenBank/DDBJ whole genome shotgun (WGS) entry which is preliminary data.</text>
</comment>